<gene>
    <name evidence="1" type="ORF">DERP_002695</name>
</gene>
<dbReference type="EMBL" id="NJHN03000008">
    <property type="protein sequence ID" value="KAH9426596.1"/>
    <property type="molecule type" value="Genomic_DNA"/>
</dbReference>
<name>A0ABQ8JWC6_DERPT</name>
<reference evidence="1 2" key="1">
    <citation type="journal article" date="2018" name="J. Allergy Clin. Immunol.">
        <title>High-quality assembly of Dermatophagoides pteronyssinus genome and transcriptome reveals a wide range of novel allergens.</title>
        <authorList>
            <person name="Liu X.Y."/>
            <person name="Yang K.Y."/>
            <person name="Wang M.Q."/>
            <person name="Kwok J.S."/>
            <person name="Zeng X."/>
            <person name="Yang Z."/>
            <person name="Xiao X.J."/>
            <person name="Lau C.P."/>
            <person name="Li Y."/>
            <person name="Huang Z.M."/>
            <person name="Ba J.G."/>
            <person name="Yim A.K."/>
            <person name="Ouyang C.Y."/>
            <person name="Ngai S.M."/>
            <person name="Chan T.F."/>
            <person name="Leung E.L."/>
            <person name="Liu L."/>
            <person name="Liu Z.G."/>
            <person name="Tsui S.K."/>
        </authorList>
    </citation>
    <scope>NUCLEOTIDE SEQUENCE [LARGE SCALE GENOMIC DNA]</scope>
    <source>
        <strain evidence="1">Derp</strain>
    </source>
</reference>
<organism evidence="1 2">
    <name type="scientific">Dermatophagoides pteronyssinus</name>
    <name type="common">European house dust mite</name>
    <dbReference type="NCBI Taxonomy" id="6956"/>
    <lineage>
        <taxon>Eukaryota</taxon>
        <taxon>Metazoa</taxon>
        <taxon>Ecdysozoa</taxon>
        <taxon>Arthropoda</taxon>
        <taxon>Chelicerata</taxon>
        <taxon>Arachnida</taxon>
        <taxon>Acari</taxon>
        <taxon>Acariformes</taxon>
        <taxon>Sarcoptiformes</taxon>
        <taxon>Astigmata</taxon>
        <taxon>Psoroptidia</taxon>
        <taxon>Analgoidea</taxon>
        <taxon>Pyroglyphidae</taxon>
        <taxon>Dermatophagoidinae</taxon>
        <taxon>Dermatophagoides</taxon>
    </lineage>
</organism>
<reference evidence="1 2" key="2">
    <citation type="journal article" date="2022" name="Mol. Biol. Evol.">
        <title>Comparative Genomics Reveals Insights into the Divergent Evolution of Astigmatic Mites and Household Pest Adaptations.</title>
        <authorList>
            <person name="Xiong Q."/>
            <person name="Wan A.T."/>
            <person name="Liu X."/>
            <person name="Fung C.S."/>
            <person name="Xiao X."/>
            <person name="Malainual N."/>
            <person name="Hou J."/>
            <person name="Wang L."/>
            <person name="Wang M."/>
            <person name="Yang K.Y."/>
            <person name="Cui Y."/>
            <person name="Leung E.L."/>
            <person name="Nong W."/>
            <person name="Shin S.K."/>
            <person name="Au S.W."/>
            <person name="Jeong K.Y."/>
            <person name="Chew F.T."/>
            <person name="Hui J.H."/>
            <person name="Leung T.F."/>
            <person name="Tungtrongchitr A."/>
            <person name="Zhong N."/>
            <person name="Liu Z."/>
            <person name="Tsui S.K."/>
        </authorList>
    </citation>
    <scope>NUCLEOTIDE SEQUENCE [LARGE SCALE GENOMIC DNA]</scope>
    <source>
        <strain evidence="1">Derp</strain>
    </source>
</reference>
<sequence length="71" mass="8601">MLDYNQIGLKELKQLKRSNKINENKIMKSKNVLITKLFSKFKDGLDITLAVVYESLYRYLDFFNAKRKYRY</sequence>
<proteinExistence type="predicted"/>
<evidence type="ECO:0000313" key="2">
    <source>
        <dbReference type="Proteomes" id="UP000887458"/>
    </source>
</evidence>
<accession>A0ABQ8JWC6</accession>
<protein>
    <submittedName>
        <fullName evidence="1">Uncharacterized protein</fullName>
    </submittedName>
</protein>
<evidence type="ECO:0000313" key="1">
    <source>
        <dbReference type="EMBL" id="KAH9426596.1"/>
    </source>
</evidence>
<comment type="caution">
    <text evidence="1">The sequence shown here is derived from an EMBL/GenBank/DDBJ whole genome shotgun (WGS) entry which is preliminary data.</text>
</comment>
<keyword evidence="2" id="KW-1185">Reference proteome</keyword>
<dbReference type="Proteomes" id="UP000887458">
    <property type="component" value="Unassembled WGS sequence"/>
</dbReference>